<keyword evidence="3" id="KW-0687">Ribonucleoprotein</keyword>
<feature type="domain" description="S1 motif" evidence="5">
    <location>
        <begin position="187"/>
        <end position="256"/>
    </location>
</feature>
<dbReference type="AlphaFoldDB" id="A0A1F5GG66"/>
<proteinExistence type="inferred from homology"/>
<dbReference type="GO" id="GO:1990904">
    <property type="term" value="C:ribonucleoprotein complex"/>
    <property type="evidence" value="ECO:0007669"/>
    <property type="project" value="UniProtKB-KW"/>
</dbReference>
<dbReference type="STRING" id="1797716.A3D07_01025"/>
<organism evidence="6 7">
    <name type="scientific">Candidatus Curtissbacteria bacterium RIFCSPHIGHO2_02_FULL_42_15</name>
    <dbReference type="NCBI Taxonomy" id="1797716"/>
    <lineage>
        <taxon>Bacteria</taxon>
        <taxon>Candidatus Curtissiibacteriota</taxon>
    </lineage>
</organism>
<dbReference type="Gene3D" id="2.40.50.140">
    <property type="entry name" value="Nucleic acid-binding proteins"/>
    <property type="match status" value="4"/>
</dbReference>
<keyword evidence="2" id="KW-0689">Ribosomal protein</keyword>
<dbReference type="InterPro" id="IPR003029">
    <property type="entry name" value="S1_domain"/>
</dbReference>
<reference evidence="6 7" key="1">
    <citation type="journal article" date="2016" name="Nat. Commun.">
        <title>Thousands of microbial genomes shed light on interconnected biogeochemical processes in an aquifer system.</title>
        <authorList>
            <person name="Anantharaman K."/>
            <person name="Brown C.T."/>
            <person name="Hug L.A."/>
            <person name="Sharon I."/>
            <person name="Castelle C.J."/>
            <person name="Probst A.J."/>
            <person name="Thomas B.C."/>
            <person name="Singh A."/>
            <person name="Wilkins M.J."/>
            <person name="Karaoz U."/>
            <person name="Brodie E.L."/>
            <person name="Williams K.H."/>
            <person name="Hubbard S.S."/>
            <person name="Banfield J.F."/>
        </authorList>
    </citation>
    <scope>NUCLEOTIDE SEQUENCE [LARGE SCALE GENOMIC DNA]</scope>
</reference>
<comment type="similarity">
    <text evidence="1">Belongs to the bacterial ribosomal protein bS1 family.</text>
</comment>
<feature type="domain" description="S1 motif" evidence="5">
    <location>
        <begin position="97"/>
        <end position="168"/>
    </location>
</feature>
<dbReference type="SUPFAM" id="SSF50249">
    <property type="entry name" value="Nucleic acid-binding proteins"/>
    <property type="match status" value="4"/>
</dbReference>
<sequence>MADLLESTGYKIPALKRGQEVTGKVISKDRSEILIDIGAKSEGIVFGREFDAVRDLAAKLTAGDSVEATVVYPENDAGQVVLSLRKHSGDKLWKELEEKIESAEAITVVAIEANRGGIICEYSGIHGFLPAIHLHTQISSPGDFFGKTLQVEVIDVDRDANRLIFAQKKDAKELEDVKKLLSKIEIGQKYEGEVKSVLPFGVFVQIEDGIVGLVHISEIAWEKVDDPTKFFKVGQKVEVMASAKDEEAGKLSLSLKQLAKDPFEEISAKYTKDQKVTGSVSKVVRGGIYVTLEHGLEGFVSASKIPPNESWEAGKTVQCMVESVDVASRKITLVPYVLEKPIFYR</sequence>
<evidence type="ECO:0000256" key="3">
    <source>
        <dbReference type="ARBA" id="ARBA00023274"/>
    </source>
</evidence>
<feature type="domain" description="S1 motif" evidence="5">
    <location>
        <begin position="273"/>
        <end position="336"/>
    </location>
</feature>
<dbReference type="Proteomes" id="UP000177124">
    <property type="component" value="Unassembled WGS sequence"/>
</dbReference>
<dbReference type="GO" id="GO:0003735">
    <property type="term" value="F:structural constituent of ribosome"/>
    <property type="evidence" value="ECO:0007669"/>
    <property type="project" value="TreeGrafter"/>
</dbReference>
<dbReference type="InterPro" id="IPR012340">
    <property type="entry name" value="NA-bd_OB-fold"/>
</dbReference>
<evidence type="ECO:0000256" key="4">
    <source>
        <dbReference type="ARBA" id="ARBA00025604"/>
    </source>
</evidence>
<evidence type="ECO:0000313" key="6">
    <source>
        <dbReference type="EMBL" id="OGD90826.1"/>
    </source>
</evidence>
<dbReference type="InterPro" id="IPR035104">
    <property type="entry name" value="Ribosomal_protein_S1-like"/>
</dbReference>
<dbReference type="PROSITE" id="PS50126">
    <property type="entry name" value="S1"/>
    <property type="match status" value="4"/>
</dbReference>
<name>A0A1F5GG66_9BACT</name>
<dbReference type="Pfam" id="PF00575">
    <property type="entry name" value="S1"/>
    <property type="match status" value="3"/>
</dbReference>
<evidence type="ECO:0000256" key="1">
    <source>
        <dbReference type="ARBA" id="ARBA00006767"/>
    </source>
</evidence>
<dbReference type="CDD" id="cd00164">
    <property type="entry name" value="S1_like"/>
    <property type="match status" value="1"/>
</dbReference>
<evidence type="ECO:0000313" key="7">
    <source>
        <dbReference type="Proteomes" id="UP000177124"/>
    </source>
</evidence>
<gene>
    <name evidence="6" type="ORF">A3D07_01025</name>
</gene>
<comment type="caution">
    <text evidence="6">The sequence shown here is derived from an EMBL/GenBank/DDBJ whole genome shotgun (WGS) entry which is preliminary data.</text>
</comment>
<feature type="domain" description="S1 motif" evidence="5">
    <location>
        <begin position="18"/>
        <end position="85"/>
    </location>
</feature>
<evidence type="ECO:0000259" key="5">
    <source>
        <dbReference type="PROSITE" id="PS50126"/>
    </source>
</evidence>
<dbReference type="PANTHER" id="PTHR10724:SF7">
    <property type="entry name" value="SMALL RIBOSOMAL SUBUNIT PROTEIN BS1C"/>
    <property type="match status" value="1"/>
</dbReference>
<accession>A0A1F5GG66</accession>
<dbReference type="EMBL" id="MFBF01000032">
    <property type="protein sequence ID" value="OGD90826.1"/>
    <property type="molecule type" value="Genomic_DNA"/>
</dbReference>
<dbReference type="GO" id="GO:0003729">
    <property type="term" value="F:mRNA binding"/>
    <property type="evidence" value="ECO:0007669"/>
    <property type="project" value="TreeGrafter"/>
</dbReference>
<dbReference type="GO" id="GO:0006412">
    <property type="term" value="P:translation"/>
    <property type="evidence" value="ECO:0007669"/>
    <property type="project" value="TreeGrafter"/>
</dbReference>
<dbReference type="PRINTS" id="PR00681">
    <property type="entry name" value="RIBOSOMALS1"/>
</dbReference>
<dbReference type="InterPro" id="IPR050437">
    <property type="entry name" value="Ribos_protein_bS1-like"/>
</dbReference>
<dbReference type="GO" id="GO:0005840">
    <property type="term" value="C:ribosome"/>
    <property type="evidence" value="ECO:0007669"/>
    <property type="project" value="UniProtKB-KW"/>
</dbReference>
<comment type="function">
    <text evidence="4">Binds mRNA; thus facilitating recognition of the initiation point. It is needed to translate mRNA with a short Shine-Dalgarno (SD) purine-rich sequence.</text>
</comment>
<dbReference type="PANTHER" id="PTHR10724">
    <property type="entry name" value="30S RIBOSOMAL PROTEIN S1"/>
    <property type="match status" value="1"/>
</dbReference>
<dbReference type="FunFam" id="2.40.50.140:FF:000103">
    <property type="entry name" value="protein RRP5 homolog"/>
    <property type="match status" value="1"/>
</dbReference>
<evidence type="ECO:0000256" key="2">
    <source>
        <dbReference type="ARBA" id="ARBA00022980"/>
    </source>
</evidence>
<protein>
    <recommendedName>
        <fullName evidence="5">S1 motif domain-containing protein</fullName>
    </recommendedName>
</protein>
<dbReference type="SMART" id="SM00316">
    <property type="entry name" value="S1"/>
    <property type="match status" value="4"/>
</dbReference>